<feature type="domain" description="ABC transmembrane type-1" evidence="8">
    <location>
        <begin position="51"/>
        <end position="235"/>
    </location>
</feature>
<proteinExistence type="inferred from homology"/>
<keyword evidence="2 7" id="KW-0813">Transport</keyword>
<evidence type="ECO:0000256" key="2">
    <source>
        <dbReference type="ARBA" id="ARBA00022448"/>
    </source>
</evidence>
<evidence type="ECO:0000256" key="7">
    <source>
        <dbReference type="RuleBase" id="RU363032"/>
    </source>
</evidence>
<comment type="similarity">
    <text evidence="7">Belongs to the binding-protein-dependent transport system permease family.</text>
</comment>
<evidence type="ECO:0000313" key="9">
    <source>
        <dbReference type="EMBL" id="AYO31037.1"/>
    </source>
</evidence>
<dbReference type="AlphaFoldDB" id="A0A3G2R8C2"/>
<dbReference type="Gene3D" id="1.10.3720.10">
    <property type="entry name" value="MetI-like"/>
    <property type="match status" value="1"/>
</dbReference>
<dbReference type="Proteomes" id="UP000280960">
    <property type="component" value="Chromosome"/>
</dbReference>
<comment type="subcellular location">
    <subcellularLocation>
        <location evidence="1 7">Cell membrane</location>
        <topology evidence="1 7">Multi-pass membrane protein</topology>
    </subcellularLocation>
</comment>
<evidence type="ECO:0000256" key="3">
    <source>
        <dbReference type="ARBA" id="ARBA00022475"/>
    </source>
</evidence>
<name>A0A3G2R8C2_9FIRM</name>
<feature type="transmembrane region" description="Helical" evidence="7">
    <location>
        <begin position="88"/>
        <end position="108"/>
    </location>
</feature>
<protein>
    <submittedName>
        <fullName evidence="9">ABC transporter permease subunit</fullName>
    </submittedName>
</protein>
<reference evidence="9 10" key="1">
    <citation type="submission" date="2018-10" db="EMBL/GenBank/DDBJ databases">
        <authorList>
            <person name="Zhang X."/>
        </authorList>
    </citation>
    <scope>NUCLEOTIDE SEQUENCE [LARGE SCALE GENOMIC DNA]</scope>
    <source>
        <strain evidence="9 10">SK-G1</strain>
    </source>
</reference>
<organism evidence="9 10">
    <name type="scientific">Biomaibacter acetigenes</name>
    <dbReference type="NCBI Taxonomy" id="2316383"/>
    <lineage>
        <taxon>Bacteria</taxon>
        <taxon>Bacillati</taxon>
        <taxon>Bacillota</taxon>
        <taxon>Clostridia</taxon>
        <taxon>Thermosediminibacterales</taxon>
        <taxon>Tepidanaerobacteraceae</taxon>
        <taxon>Biomaibacter</taxon>
    </lineage>
</organism>
<evidence type="ECO:0000259" key="8">
    <source>
        <dbReference type="PROSITE" id="PS50928"/>
    </source>
</evidence>
<evidence type="ECO:0000256" key="1">
    <source>
        <dbReference type="ARBA" id="ARBA00004651"/>
    </source>
</evidence>
<dbReference type="GO" id="GO:0055085">
    <property type="term" value="P:transmembrane transport"/>
    <property type="evidence" value="ECO:0007669"/>
    <property type="project" value="InterPro"/>
</dbReference>
<dbReference type="CDD" id="cd06261">
    <property type="entry name" value="TM_PBP2"/>
    <property type="match status" value="1"/>
</dbReference>
<keyword evidence="6 7" id="KW-0472">Membrane</keyword>
<dbReference type="PANTHER" id="PTHR30151:SF0">
    <property type="entry name" value="ABC TRANSPORTER PERMEASE PROTEIN MJ0413-RELATED"/>
    <property type="match status" value="1"/>
</dbReference>
<dbReference type="SUPFAM" id="SSF161098">
    <property type="entry name" value="MetI-like"/>
    <property type="match status" value="1"/>
</dbReference>
<gene>
    <name evidence="9" type="ORF">D2962_10855</name>
</gene>
<dbReference type="PANTHER" id="PTHR30151">
    <property type="entry name" value="ALKANE SULFONATE ABC TRANSPORTER-RELATED, MEMBRANE SUBUNIT"/>
    <property type="match status" value="1"/>
</dbReference>
<keyword evidence="5 7" id="KW-1133">Transmembrane helix</keyword>
<feature type="transmembrane region" description="Helical" evidence="7">
    <location>
        <begin position="176"/>
        <end position="201"/>
    </location>
</feature>
<sequence length="249" mass="27886">MIKIKHYIFAAIFIAAIWQGLSITAGPVIPSPYTTILTFTDLLKDGMLIHMAVSLYRILASLILAFCVGVPMGLVLGREQKVDNFFSFVILLLYPIPKIVFLPVLLMLLGLGDLPRILLISIIVFFHMVVTARDASKNIPYQSLDSIKSLGASKTDIYRHVVVPACMPEIFTSLRISLGTALSVLFFTETFATTRGIGYFIMDAWTRADYNELFSGILGMSLIGLLLFLLTDFVEKVICRWKYCEIRIC</sequence>
<dbReference type="EMBL" id="CP033169">
    <property type="protein sequence ID" value="AYO31037.1"/>
    <property type="molecule type" value="Genomic_DNA"/>
</dbReference>
<keyword evidence="4 7" id="KW-0812">Transmembrane</keyword>
<dbReference type="PROSITE" id="PS50928">
    <property type="entry name" value="ABC_TM1"/>
    <property type="match status" value="1"/>
</dbReference>
<keyword evidence="3" id="KW-1003">Cell membrane</keyword>
<dbReference type="Pfam" id="PF00528">
    <property type="entry name" value="BPD_transp_1"/>
    <property type="match status" value="1"/>
</dbReference>
<dbReference type="GO" id="GO:0005886">
    <property type="term" value="C:plasma membrane"/>
    <property type="evidence" value="ECO:0007669"/>
    <property type="project" value="UniProtKB-SubCell"/>
</dbReference>
<dbReference type="KEGG" id="bacg:D2962_10855"/>
<feature type="transmembrane region" description="Helical" evidence="7">
    <location>
        <begin position="49"/>
        <end position="76"/>
    </location>
</feature>
<dbReference type="RefSeq" id="WP_120765840.1">
    <property type="nucleotide sequence ID" value="NZ_CP033169.1"/>
</dbReference>
<feature type="transmembrane region" description="Helical" evidence="7">
    <location>
        <begin position="213"/>
        <end position="234"/>
    </location>
</feature>
<feature type="transmembrane region" description="Helical" evidence="7">
    <location>
        <begin position="7"/>
        <end position="29"/>
    </location>
</feature>
<evidence type="ECO:0000256" key="5">
    <source>
        <dbReference type="ARBA" id="ARBA00022989"/>
    </source>
</evidence>
<feature type="transmembrane region" description="Helical" evidence="7">
    <location>
        <begin position="114"/>
        <end position="132"/>
    </location>
</feature>
<accession>A0A3G2R8C2</accession>
<keyword evidence="10" id="KW-1185">Reference proteome</keyword>
<dbReference type="InterPro" id="IPR000515">
    <property type="entry name" value="MetI-like"/>
</dbReference>
<evidence type="ECO:0000256" key="6">
    <source>
        <dbReference type="ARBA" id="ARBA00023136"/>
    </source>
</evidence>
<evidence type="ECO:0000313" key="10">
    <source>
        <dbReference type="Proteomes" id="UP000280960"/>
    </source>
</evidence>
<dbReference type="InterPro" id="IPR035906">
    <property type="entry name" value="MetI-like_sf"/>
</dbReference>
<evidence type="ECO:0000256" key="4">
    <source>
        <dbReference type="ARBA" id="ARBA00022692"/>
    </source>
</evidence>